<dbReference type="RefSeq" id="WP_063184127.1">
    <property type="nucleotide sequence ID" value="NZ_LQRA01000066.1"/>
</dbReference>
<sequence>MKKSRFFPFERNRYFYGKLLTVRDFESEQKYFNDKRRLLNRLLFGSGVVAGLQVVAVDDKSVSVQSGLALDGLGREITVSSPVTLKLSMMEGFNNNDYAKNVYLCIAYDEKGKEPVHAVANSSARPDEISEYNRVVEGYRLFIRENAPEPAQFEWNEFALATAVLYDDGHVRVLQTVPRYVTEGETFEARLRVEKTLQTPPITFEYEPLGGLFPLAEDPGCSTAGKIRIDVPADNKSDDFVVQWPVRAAGSAGDKGDFGSKPGTAVLTIGDRRIQVESACSQTIEIVADTEEKLWEAYAARSMDEALGSPAEPEVVLAKISLLQMGPSYVIDHVTPLPFNELIANSPLLGILARRTGSSLPGGGSDRAAFTAGASVQQLEADEPPQFSVDYRADKSHFDFTLGLPQQRSAQDEISSGVVDLPLAGGIVKSGMISFGKQERSYYTDEISHGLGPGQVMVTVGLEVADNDMIPDLLNVNESVFYGASDVFQGSDYDIGLPKVSVGTVVYPRRGTFRIGLKLLSPAEGASLRLRWWAVRSSKDTAQQAAAADLSFSEREAAAGTDSSGALDGSQTRPR</sequence>
<name>A0A161S9Z0_9BACL</name>
<keyword evidence="3" id="KW-1185">Reference proteome</keyword>
<evidence type="ECO:0000256" key="1">
    <source>
        <dbReference type="SAM" id="MobiDB-lite"/>
    </source>
</evidence>
<dbReference type="OrthoDB" id="1982228at2"/>
<evidence type="ECO:0000313" key="3">
    <source>
        <dbReference type="Proteomes" id="UP000076563"/>
    </source>
</evidence>
<gene>
    <name evidence="2" type="ORF">AV654_02910</name>
</gene>
<comment type="caution">
    <text evidence="2">The sequence shown here is derived from an EMBL/GenBank/DDBJ whole genome shotgun (WGS) entry which is preliminary data.</text>
</comment>
<accession>A0A161S9Z0</accession>
<dbReference type="Proteomes" id="UP000076563">
    <property type="component" value="Unassembled WGS sequence"/>
</dbReference>
<evidence type="ECO:0000313" key="2">
    <source>
        <dbReference type="EMBL" id="KZE76665.1"/>
    </source>
</evidence>
<organism evidence="2 3">
    <name type="scientific">Paenibacillus elgii</name>
    <dbReference type="NCBI Taxonomy" id="189691"/>
    <lineage>
        <taxon>Bacteria</taxon>
        <taxon>Bacillati</taxon>
        <taxon>Bacillota</taxon>
        <taxon>Bacilli</taxon>
        <taxon>Bacillales</taxon>
        <taxon>Paenibacillaceae</taxon>
        <taxon>Paenibacillus</taxon>
    </lineage>
</organism>
<reference evidence="3" key="1">
    <citation type="submission" date="2016-01" db="EMBL/GenBank/DDBJ databases">
        <title>Draft genome of Chromobacterium sp. F49.</title>
        <authorList>
            <person name="Hong K.W."/>
        </authorList>
    </citation>
    <scope>NUCLEOTIDE SEQUENCE [LARGE SCALE GENOMIC DNA]</scope>
    <source>
        <strain evidence="3">M63</strain>
    </source>
</reference>
<dbReference type="STRING" id="1007103.GCA_000213315_01512"/>
<dbReference type="EMBL" id="LQRA01000066">
    <property type="protein sequence ID" value="KZE76665.1"/>
    <property type="molecule type" value="Genomic_DNA"/>
</dbReference>
<feature type="region of interest" description="Disordered" evidence="1">
    <location>
        <begin position="546"/>
        <end position="575"/>
    </location>
</feature>
<protein>
    <submittedName>
        <fullName evidence="2">Uncharacterized protein</fullName>
    </submittedName>
</protein>
<proteinExistence type="predicted"/>
<dbReference type="AlphaFoldDB" id="A0A161S9Z0"/>
<feature type="compositionally biased region" description="Polar residues" evidence="1">
    <location>
        <begin position="561"/>
        <end position="575"/>
    </location>
</feature>
<dbReference type="eggNOG" id="COG3210">
    <property type="taxonomic scope" value="Bacteria"/>
</dbReference>